<dbReference type="RefSeq" id="WP_212475434.1">
    <property type="nucleotide sequence ID" value="NZ_JAFDOJ010000005.1"/>
</dbReference>
<protein>
    <submittedName>
        <fullName evidence="1">Uncharacterized protein</fullName>
    </submittedName>
</protein>
<evidence type="ECO:0000313" key="2">
    <source>
        <dbReference type="Proteomes" id="UP001565369"/>
    </source>
</evidence>
<comment type="caution">
    <text evidence="1">The sequence shown here is derived from an EMBL/GenBank/DDBJ whole genome shotgun (WGS) entry which is preliminary data.</text>
</comment>
<dbReference type="EMBL" id="JBGBZJ010000003">
    <property type="protein sequence ID" value="MEY9458051.1"/>
    <property type="molecule type" value="Genomic_DNA"/>
</dbReference>
<organism evidence="1 2">
    <name type="scientific">Bradyrhizobium ottawaense</name>
    <dbReference type="NCBI Taxonomy" id="931866"/>
    <lineage>
        <taxon>Bacteria</taxon>
        <taxon>Pseudomonadati</taxon>
        <taxon>Pseudomonadota</taxon>
        <taxon>Alphaproteobacteria</taxon>
        <taxon>Hyphomicrobiales</taxon>
        <taxon>Nitrobacteraceae</taxon>
        <taxon>Bradyrhizobium</taxon>
    </lineage>
</organism>
<gene>
    <name evidence="1" type="ORF">ABIG07_006999</name>
</gene>
<dbReference type="Proteomes" id="UP001565369">
    <property type="component" value="Unassembled WGS sequence"/>
</dbReference>
<name>A0ABV4G2D1_9BRAD</name>
<sequence>MSTRDIINKQLETLTSDRIPSRRILTIGKGAFGIRDAATAAASAAANNPHLNDAGKRVTKQAALRDSFVEIARNKAELRRIREQAHAELKALALPAIEKGDVVSEMREAEMRAIVRALPQEKRDRLSKLSPAMVAAIVRAAPEVSGVSRSVHEQLHSELIETAHSEKVATVRAELEGLKFAEHAVTETEKALTEAAEFAPGEERTFRTQIEAELAKPPQPTKPDPNDLDAIIAEHRRRHGIRAE</sequence>
<keyword evidence="2" id="KW-1185">Reference proteome</keyword>
<proteinExistence type="predicted"/>
<reference evidence="1 2" key="1">
    <citation type="submission" date="2024-07" db="EMBL/GenBank/DDBJ databases">
        <title>Genomic Encyclopedia of Type Strains, Phase V (KMG-V): Genome sequencing to study the core and pangenomes of soil and plant-associated prokaryotes.</title>
        <authorList>
            <person name="Whitman W."/>
        </authorList>
    </citation>
    <scope>NUCLEOTIDE SEQUENCE [LARGE SCALE GENOMIC DNA]</scope>
    <source>
        <strain evidence="1 2">USDA 152</strain>
    </source>
</reference>
<evidence type="ECO:0000313" key="1">
    <source>
        <dbReference type="EMBL" id="MEY9458051.1"/>
    </source>
</evidence>
<accession>A0ABV4G2D1</accession>